<feature type="region of interest" description="Disordered" evidence="1">
    <location>
        <begin position="227"/>
        <end position="252"/>
    </location>
</feature>
<evidence type="ECO:0000313" key="2">
    <source>
        <dbReference type="EMBL" id="TRM61522.1"/>
    </source>
</evidence>
<proteinExistence type="predicted"/>
<evidence type="ECO:0000313" key="3">
    <source>
        <dbReference type="Proteomes" id="UP000320762"/>
    </source>
</evidence>
<accession>A0A550C9P3</accession>
<dbReference type="EMBL" id="VDMD01000016">
    <property type="protein sequence ID" value="TRM61522.1"/>
    <property type="molecule type" value="Genomic_DNA"/>
</dbReference>
<comment type="caution">
    <text evidence="2">The sequence shown here is derived from an EMBL/GenBank/DDBJ whole genome shotgun (WGS) entry which is preliminary data.</text>
</comment>
<evidence type="ECO:0000256" key="1">
    <source>
        <dbReference type="SAM" id="MobiDB-lite"/>
    </source>
</evidence>
<reference evidence="2 3" key="1">
    <citation type="journal article" date="2019" name="New Phytol.">
        <title>Comparative genomics reveals unique wood-decay strategies and fruiting body development in the Schizophyllaceae.</title>
        <authorList>
            <person name="Almasi E."/>
            <person name="Sahu N."/>
            <person name="Krizsan K."/>
            <person name="Balint B."/>
            <person name="Kovacs G.M."/>
            <person name="Kiss B."/>
            <person name="Cseklye J."/>
            <person name="Drula E."/>
            <person name="Henrissat B."/>
            <person name="Nagy I."/>
            <person name="Chovatia M."/>
            <person name="Adam C."/>
            <person name="LaButti K."/>
            <person name="Lipzen A."/>
            <person name="Riley R."/>
            <person name="Grigoriev I.V."/>
            <person name="Nagy L.G."/>
        </authorList>
    </citation>
    <scope>NUCLEOTIDE SEQUENCE [LARGE SCALE GENOMIC DNA]</scope>
    <source>
        <strain evidence="2 3">NL-1724</strain>
    </source>
</reference>
<organism evidence="2 3">
    <name type="scientific">Schizophyllum amplum</name>
    <dbReference type="NCBI Taxonomy" id="97359"/>
    <lineage>
        <taxon>Eukaryota</taxon>
        <taxon>Fungi</taxon>
        <taxon>Dikarya</taxon>
        <taxon>Basidiomycota</taxon>
        <taxon>Agaricomycotina</taxon>
        <taxon>Agaricomycetes</taxon>
        <taxon>Agaricomycetidae</taxon>
        <taxon>Agaricales</taxon>
        <taxon>Schizophyllaceae</taxon>
        <taxon>Schizophyllum</taxon>
    </lineage>
</organism>
<dbReference type="AlphaFoldDB" id="A0A550C9P3"/>
<name>A0A550C9P3_9AGAR</name>
<gene>
    <name evidence="2" type="ORF">BD626DRAFT_570730</name>
</gene>
<protein>
    <submittedName>
        <fullName evidence="2">Uncharacterized protein</fullName>
    </submittedName>
</protein>
<dbReference type="Proteomes" id="UP000320762">
    <property type="component" value="Unassembled WGS sequence"/>
</dbReference>
<keyword evidence="3" id="KW-1185">Reference proteome</keyword>
<feature type="compositionally biased region" description="Low complexity" evidence="1">
    <location>
        <begin position="270"/>
        <end position="279"/>
    </location>
</feature>
<sequence>MTSGAPYVSYDAYGQAWLYSADSDCGLGLILPDAANFPSNSSYQSDLRSPDSLASSPMIMTPDGATSYPSNAQYPNAWMPDMCGAETAAAASFCSCPACVALAEPGALSTCATDPIAPDVALLYAGALVCSDGVVPSYAQDPSTSASVYGSSALGTSAWTTPYSCYSDSGSCGGVGISTADTFSHQLPVWPGGLGASDLAGSEPAQGQATEDQYMLCPADTVEFDPYDGFEPPAGPGSEEEEKYRRASQVIHPRPRRNIPIVSLDKLAASAEPQAPESPLISRPTDVVSRPSLERTTLPRWAPLPETDVYYPSCSSVGLPYSQHHCS</sequence>
<feature type="region of interest" description="Disordered" evidence="1">
    <location>
        <begin position="270"/>
        <end position="294"/>
    </location>
</feature>
<dbReference type="OrthoDB" id="2858305at2759"/>